<dbReference type="OrthoDB" id="3275018at2"/>
<keyword evidence="3" id="KW-1185">Reference proteome</keyword>
<dbReference type="InterPro" id="IPR011042">
    <property type="entry name" value="6-blade_b-propeller_TolB-like"/>
</dbReference>
<organism evidence="2 3">
    <name type="scientific">Rhodococcus wratislaviensis</name>
    <name type="common">Tsukamurella wratislaviensis</name>
    <dbReference type="NCBI Taxonomy" id="44752"/>
    <lineage>
        <taxon>Bacteria</taxon>
        <taxon>Bacillati</taxon>
        <taxon>Actinomycetota</taxon>
        <taxon>Actinomycetes</taxon>
        <taxon>Mycobacteriales</taxon>
        <taxon>Nocardiaceae</taxon>
        <taxon>Rhodococcus</taxon>
    </lineage>
</organism>
<evidence type="ECO:0000256" key="1">
    <source>
        <dbReference type="SAM" id="MobiDB-lite"/>
    </source>
</evidence>
<gene>
    <name evidence="2" type="ORF">Rhow_008400</name>
</gene>
<proteinExistence type="predicted"/>
<dbReference type="NCBIfam" id="TIGR02242">
    <property type="entry name" value="tail_TIGR02242"/>
    <property type="match status" value="1"/>
</dbReference>
<dbReference type="InterPro" id="IPR006521">
    <property type="entry name" value="Tail_protein_I"/>
</dbReference>
<dbReference type="AlphaFoldDB" id="A0A402CKH4"/>
<dbReference type="RefSeq" id="WP_124395748.1">
    <property type="nucleotide sequence ID" value="NZ_BHYM01000087.1"/>
</dbReference>
<dbReference type="Proteomes" id="UP000287519">
    <property type="component" value="Unassembled WGS sequence"/>
</dbReference>
<name>A0A402CKH4_RHOWR</name>
<dbReference type="SUPFAM" id="SSF63825">
    <property type="entry name" value="YWTD domain"/>
    <property type="match status" value="1"/>
</dbReference>
<sequence>MRPAGPTFWLLDARTGWRTIGPAGDAPPPADDGGIAFDAVHGLRLQADPHGPRALTSPDGSLGRLVLPDFVAADGAARLFTLAPNPPYLRRFDPDSGMFLPLPASGEPGSGARDLAAPVAIAASGRNLLVADRGSRRVVVFDTPTLSLRAVWEARDGEDHPVPPDHPQVWDPVSVDAGPAGAYVLDAAHGVVYRFRDPIGSPVIIRPAGTGRWRRLVVDSRGYLYLLAEGEPRLDIFRPDGEFVRSTVDGGEVADRFDPPLVIADHRRRIHVPAGLLTSCPSVTDTSGGGTWFDTSTGQAAVFADDEWIGPTHFQKKGTWIGGPLDSEIYRCQWHRIQLELNRLPVGSRLRVSTYTDATERRRDDILALPNALWAQVPDLIGPPVQPRGPEPRTPTGDMAVLSREGRFLWLRLELHSDGYDTPAVVSARVHYPRRAHLELLPAVYSADDAARRFLERFLSVFQTQLEPVEHLIRDVAGLFDPDAAPPKMVDALASWLALPLEGDWDTDQRRNLLRTIAPALRRRGTPYALRTYLRAYLENLTGLQLKDDQFPHLVEGYRERNHIWLTGQDAVGGRAAPWSSGKVARLQLDRYATVGKVRLVSTGDPDRDVFHHYAHRFRVIVPAPWVRTAADERALHRAIEAEKPAHTAYDLALLTPGIRIGHQSTIGLDTVIGAIPRTRLACQDDTTRAPSRPPSGRLGIDTVLSGGTARRRDRRVPTPLDSNVTLL</sequence>
<dbReference type="InterPro" id="IPR011748">
    <property type="entry name" value="Unchr_phage_tail-like"/>
</dbReference>
<evidence type="ECO:0000313" key="3">
    <source>
        <dbReference type="Proteomes" id="UP000287519"/>
    </source>
</evidence>
<accession>A0A402CKH4</accession>
<feature type="region of interest" description="Disordered" evidence="1">
    <location>
        <begin position="684"/>
        <end position="728"/>
    </location>
</feature>
<protein>
    <submittedName>
        <fullName evidence="2">NHL repeat domain protein</fullName>
    </submittedName>
</protein>
<dbReference type="Pfam" id="PF09684">
    <property type="entry name" value="Tail_P2_I"/>
    <property type="match status" value="1"/>
</dbReference>
<evidence type="ECO:0000313" key="2">
    <source>
        <dbReference type="EMBL" id="GCE44102.1"/>
    </source>
</evidence>
<dbReference type="Gene3D" id="2.120.10.30">
    <property type="entry name" value="TolB, C-terminal domain"/>
    <property type="match status" value="1"/>
</dbReference>
<comment type="caution">
    <text evidence="2">The sequence shown here is derived from an EMBL/GenBank/DDBJ whole genome shotgun (WGS) entry which is preliminary data.</text>
</comment>
<reference evidence="2 3" key="1">
    <citation type="submission" date="2018-11" db="EMBL/GenBank/DDBJ databases">
        <title>Microbial catabolism of amino acid.</title>
        <authorList>
            <person name="Hibi M."/>
            <person name="Ogawa J."/>
        </authorList>
    </citation>
    <scope>NUCLEOTIDE SEQUENCE [LARGE SCALE GENOMIC DNA]</scope>
    <source>
        <strain evidence="2 3">C31-06</strain>
    </source>
</reference>
<dbReference type="EMBL" id="BHYM01000087">
    <property type="protein sequence ID" value="GCE44102.1"/>
    <property type="molecule type" value="Genomic_DNA"/>
</dbReference>